<dbReference type="Proteomes" id="UP001530400">
    <property type="component" value="Unassembled WGS sequence"/>
</dbReference>
<keyword evidence="4 5" id="KW-0904">Protein phosphatase</keyword>
<dbReference type="Gene3D" id="3.60.40.10">
    <property type="entry name" value="PPM-type phosphatase domain"/>
    <property type="match status" value="1"/>
</dbReference>
<dbReference type="PROSITE" id="PS01032">
    <property type="entry name" value="PPM_1"/>
    <property type="match status" value="1"/>
</dbReference>
<evidence type="ECO:0000256" key="3">
    <source>
        <dbReference type="ARBA" id="ARBA00022801"/>
    </source>
</evidence>
<comment type="caution">
    <text evidence="8">The sequence shown here is derived from an EMBL/GenBank/DDBJ whole genome shotgun (WGS) entry which is preliminary data.</text>
</comment>
<feature type="compositionally biased region" description="Basic and acidic residues" evidence="6">
    <location>
        <begin position="27"/>
        <end position="45"/>
    </location>
</feature>
<comment type="similarity">
    <text evidence="5">Belongs to the PP2C family.</text>
</comment>
<dbReference type="InterPro" id="IPR015655">
    <property type="entry name" value="PP2C"/>
</dbReference>
<evidence type="ECO:0000256" key="1">
    <source>
        <dbReference type="ARBA" id="ARBA00004170"/>
    </source>
</evidence>
<keyword evidence="3 5" id="KW-0378">Hydrolase</keyword>
<dbReference type="GO" id="GO:0004721">
    <property type="term" value="F:phosphoprotein phosphatase activity"/>
    <property type="evidence" value="ECO:0007669"/>
    <property type="project" value="UniProtKB-KW"/>
</dbReference>
<protein>
    <recommendedName>
        <fullName evidence="7">PPM-type phosphatase domain-containing protein</fullName>
    </recommendedName>
</protein>
<dbReference type="InterPro" id="IPR036457">
    <property type="entry name" value="PPM-type-like_dom_sf"/>
</dbReference>
<sequence>MGCTASAPASTSFPHATSSTRTMSITETERVMQGRIGIDKSERIPRSNRASSSAPPQDRAEAPKLNECGQLTAEEVVKRRSGSGKASEVVLGDVKDEERWIHASWAVMTQRGYHPDQPHKPNQDDYHVTPTKFASGDGDAIFAVFDGHGTKGHDCSYFAKLKFPSLLATNIKKARAAKNAARMKDNPQRAKEPGAFHPNQWPYLMVEEYERCCRDAALQCNKAMHQDNTVGDTMSGTTAIAVSFHAGNMTVTNLGDSRAVLGYRIDSDIIQHCAAPQDEEKKEISDLFARDDEDCLINSDGKKLSVGDIVAVALSQDQTPYRNDERERLKNAGARICTIGQMEGKEPMHENWGQYELGVDINYEGDIPRVWCAEHNYPGTAFSRSLGDSVAEYIGVNADPEILTKKVTRGDEFLVIASDGIFEFLTNQDVIDICASSSDPAQACSRLLEASYARWLEHETRTDDITCIVLFLKNTVPNDVEAMRKLICQKHQVILKNKMSREMSTTMLSTSKSLE</sequence>
<evidence type="ECO:0000256" key="5">
    <source>
        <dbReference type="RuleBase" id="RU003465"/>
    </source>
</evidence>
<dbReference type="PANTHER" id="PTHR47992">
    <property type="entry name" value="PROTEIN PHOSPHATASE"/>
    <property type="match status" value="1"/>
</dbReference>
<comment type="subcellular location">
    <subcellularLocation>
        <location evidence="1">Membrane</location>
        <topology evidence="1">Peripheral membrane protein</topology>
    </subcellularLocation>
</comment>
<evidence type="ECO:0000259" key="7">
    <source>
        <dbReference type="PROSITE" id="PS51746"/>
    </source>
</evidence>
<feature type="region of interest" description="Disordered" evidence="6">
    <location>
        <begin position="1"/>
        <end position="64"/>
    </location>
</feature>
<evidence type="ECO:0000313" key="9">
    <source>
        <dbReference type="Proteomes" id="UP001530400"/>
    </source>
</evidence>
<evidence type="ECO:0000256" key="2">
    <source>
        <dbReference type="ARBA" id="ARBA00022723"/>
    </source>
</evidence>
<dbReference type="SUPFAM" id="SSF81606">
    <property type="entry name" value="PP2C-like"/>
    <property type="match status" value="1"/>
</dbReference>
<dbReference type="CDD" id="cd00143">
    <property type="entry name" value="PP2Cc"/>
    <property type="match status" value="1"/>
</dbReference>
<dbReference type="EMBL" id="JALLPJ020001178">
    <property type="protein sequence ID" value="KAL3774790.1"/>
    <property type="molecule type" value="Genomic_DNA"/>
</dbReference>
<dbReference type="GO" id="GO:0016020">
    <property type="term" value="C:membrane"/>
    <property type="evidence" value="ECO:0007669"/>
    <property type="project" value="UniProtKB-SubCell"/>
</dbReference>
<dbReference type="SMART" id="SM00332">
    <property type="entry name" value="PP2Cc"/>
    <property type="match status" value="1"/>
</dbReference>
<dbReference type="AlphaFoldDB" id="A0ABD3NFK3"/>
<evidence type="ECO:0000256" key="6">
    <source>
        <dbReference type="SAM" id="MobiDB-lite"/>
    </source>
</evidence>
<dbReference type="InterPro" id="IPR000222">
    <property type="entry name" value="PP2C_BS"/>
</dbReference>
<dbReference type="GO" id="GO:0046872">
    <property type="term" value="F:metal ion binding"/>
    <property type="evidence" value="ECO:0007669"/>
    <property type="project" value="UniProtKB-KW"/>
</dbReference>
<accession>A0ABD3NFK3</accession>
<keyword evidence="9" id="KW-1185">Reference proteome</keyword>
<evidence type="ECO:0000313" key="8">
    <source>
        <dbReference type="EMBL" id="KAL3774790.1"/>
    </source>
</evidence>
<keyword evidence="2" id="KW-0479">Metal-binding</keyword>
<feature type="domain" description="PPM-type phosphatase" evidence="7">
    <location>
        <begin position="104"/>
        <end position="472"/>
    </location>
</feature>
<name>A0ABD3NFK3_9STRA</name>
<organism evidence="8 9">
    <name type="scientific">Cyclotella atomus</name>
    <dbReference type="NCBI Taxonomy" id="382360"/>
    <lineage>
        <taxon>Eukaryota</taxon>
        <taxon>Sar</taxon>
        <taxon>Stramenopiles</taxon>
        <taxon>Ochrophyta</taxon>
        <taxon>Bacillariophyta</taxon>
        <taxon>Coscinodiscophyceae</taxon>
        <taxon>Thalassiosirophycidae</taxon>
        <taxon>Stephanodiscales</taxon>
        <taxon>Stephanodiscaceae</taxon>
        <taxon>Cyclotella</taxon>
    </lineage>
</organism>
<dbReference type="PROSITE" id="PS51746">
    <property type="entry name" value="PPM_2"/>
    <property type="match status" value="1"/>
</dbReference>
<dbReference type="InterPro" id="IPR001932">
    <property type="entry name" value="PPM-type_phosphatase-like_dom"/>
</dbReference>
<reference evidence="8 9" key="1">
    <citation type="submission" date="2024-10" db="EMBL/GenBank/DDBJ databases">
        <title>Updated reference genomes for cyclostephanoid diatoms.</title>
        <authorList>
            <person name="Roberts W.R."/>
            <person name="Alverson A.J."/>
        </authorList>
    </citation>
    <scope>NUCLEOTIDE SEQUENCE [LARGE SCALE GENOMIC DNA]</scope>
    <source>
        <strain evidence="8 9">AJA010-31</strain>
    </source>
</reference>
<evidence type="ECO:0000256" key="4">
    <source>
        <dbReference type="ARBA" id="ARBA00022912"/>
    </source>
</evidence>
<dbReference type="Pfam" id="PF00481">
    <property type="entry name" value="PP2C"/>
    <property type="match status" value="2"/>
</dbReference>
<feature type="compositionally biased region" description="Low complexity" evidence="6">
    <location>
        <begin position="47"/>
        <end position="56"/>
    </location>
</feature>
<gene>
    <name evidence="8" type="ORF">ACHAWO_012690</name>
</gene>
<proteinExistence type="inferred from homology"/>
<feature type="compositionally biased region" description="Polar residues" evidence="6">
    <location>
        <begin position="7"/>
        <end position="26"/>
    </location>
</feature>